<evidence type="ECO:0000313" key="3">
    <source>
        <dbReference type="EMBL" id="SUO03174.1"/>
    </source>
</evidence>
<dbReference type="OrthoDB" id="4177129at2"/>
<dbReference type="PANTHER" id="PTHR36435">
    <property type="entry name" value="SLR1288 PROTEIN"/>
    <property type="match status" value="1"/>
</dbReference>
<feature type="transmembrane region" description="Helical" evidence="1">
    <location>
        <begin position="21"/>
        <end position="41"/>
    </location>
</feature>
<dbReference type="InterPro" id="IPR052710">
    <property type="entry name" value="CAAX_protease"/>
</dbReference>
<gene>
    <name evidence="3" type="ORF">NCTC11087_00023</name>
</gene>
<sequence>MQIELFTRAKKEFRNISALMLMHGILPYVCLAVFSFLMRFLPLSFYGRYQITILLAYLIPMFLTAFMAGIGAVWLRPSFDGLSKKVKGMGKYLIFLLGLNFFCSITYSLIHAILGMIHGSVGSGIQTFFTGNILFDGLILLYIVLLGPFFEEILFRGIILRTLDQYHRVFAILVSSMLFAMMHLNLQQGITSFFIGCFLGYVSLKENSMRIPILLHILNNLIALLMSVPILSILCLLGMFACFVGMVYLLYKYGNRISELFKQEYCTYRYGKMFFTRWTTILYIIFFVGVVMFL</sequence>
<feature type="transmembrane region" description="Helical" evidence="1">
    <location>
        <begin position="53"/>
        <end position="75"/>
    </location>
</feature>
<feature type="domain" description="CAAX prenyl protease 2/Lysostaphin resistance protein A-like" evidence="2">
    <location>
        <begin position="138"/>
        <end position="222"/>
    </location>
</feature>
<feature type="transmembrane region" description="Helical" evidence="1">
    <location>
        <begin position="274"/>
        <end position="293"/>
    </location>
</feature>
<dbReference type="GO" id="GO:0004175">
    <property type="term" value="F:endopeptidase activity"/>
    <property type="evidence" value="ECO:0007669"/>
    <property type="project" value="UniProtKB-ARBA"/>
</dbReference>
<dbReference type="PANTHER" id="PTHR36435:SF1">
    <property type="entry name" value="CAAX AMINO TERMINAL PROTEASE FAMILY PROTEIN"/>
    <property type="match status" value="1"/>
</dbReference>
<keyword evidence="3" id="KW-0645">Protease</keyword>
<evidence type="ECO:0000313" key="4">
    <source>
        <dbReference type="Proteomes" id="UP000255523"/>
    </source>
</evidence>
<feature type="transmembrane region" description="Helical" evidence="1">
    <location>
        <begin position="170"/>
        <end position="201"/>
    </location>
</feature>
<dbReference type="AlphaFoldDB" id="A0A380LGX8"/>
<dbReference type="RefSeq" id="WP_022790298.1">
    <property type="nucleotide sequence ID" value="NZ_CAUWMU010000010.1"/>
</dbReference>
<organism evidence="3 4">
    <name type="scientific">Faecalicoccus pleomorphus</name>
    <dbReference type="NCBI Taxonomy" id="1323"/>
    <lineage>
        <taxon>Bacteria</taxon>
        <taxon>Bacillati</taxon>
        <taxon>Bacillota</taxon>
        <taxon>Erysipelotrichia</taxon>
        <taxon>Erysipelotrichales</taxon>
        <taxon>Erysipelotrichaceae</taxon>
        <taxon>Faecalicoccus</taxon>
    </lineage>
</organism>
<keyword evidence="1" id="KW-0472">Membrane</keyword>
<dbReference type="GeneID" id="77461028"/>
<keyword evidence="1" id="KW-1133">Transmembrane helix</keyword>
<protein>
    <submittedName>
        <fullName evidence="3">CAAX amino terminal protease</fullName>
    </submittedName>
</protein>
<dbReference type="EMBL" id="UHFX01000003">
    <property type="protein sequence ID" value="SUO03174.1"/>
    <property type="molecule type" value="Genomic_DNA"/>
</dbReference>
<evidence type="ECO:0000256" key="1">
    <source>
        <dbReference type="SAM" id="Phobius"/>
    </source>
</evidence>
<accession>A0A380LGX8</accession>
<feature type="transmembrane region" description="Helical" evidence="1">
    <location>
        <begin position="221"/>
        <end position="253"/>
    </location>
</feature>
<dbReference type="InterPro" id="IPR003675">
    <property type="entry name" value="Rce1/LyrA-like_dom"/>
</dbReference>
<dbReference type="Pfam" id="PF02517">
    <property type="entry name" value="Rce1-like"/>
    <property type="match status" value="1"/>
</dbReference>
<keyword evidence="1" id="KW-0812">Transmembrane</keyword>
<proteinExistence type="predicted"/>
<dbReference type="GO" id="GO:0006508">
    <property type="term" value="P:proteolysis"/>
    <property type="evidence" value="ECO:0007669"/>
    <property type="project" value="UniProtKB-KW"/>
</dbReference>
<keyword evidence="3" id="KW-0378">Hydrolase</keyword>
<evidence type="ECO:0000259" key="2">
    <source>
        <dbReference type="Pfam" id="PF02517"/>
    </source>
</evidence>
<feature type="transmembrane region" description="Helical" evidence="1">
    <location>
        <begin position="129"/>
        <end position="150"/>
    </location>
</feature>
<feature type="transmembrane region" description="Helical" evidence="1">
    <location>
        <begin position="95"/>
        <end position="117"/>
    </location>
</feature>
<reference evidence="3 4" key="1">
    <citation type="submission" date="2018-06" db="EMBL/GenBank/DDBJ databases">
        <authorList>
            <consortium name="Pathogen Informatics"/>
            <person name="Doyle S."/>
        </authorList>
    </citation>
    <scope>NUCLEOTIDE SEQUENCE [LARGE SCALE GENOMIC DNA]</scope>
    <source>
        <strain evidence="3 4">NCTC11087</strain>
    </source>
</reference>
<dbReference type="GO" id="GO:0080120">
    <property type="term" value="P:CAAX-box protein maturation"/>
    <property type="evidence" value="ECO:0007669"/>
    <property type="project" value="UniProtKB-ARBA"/>
</dbReference>
<dbReference type="Proteomes" id="UP000255523">
    <property type="component" value="Unassembled WGS sequence"/>
</dbReference>
<keyword evidence="4" id="KW-1185">Reference proteome</keyword>
<name>A0A380LGX8_9FIRM</name>